<evidence type="ECO:0000313" key="3">
    <source>
        <dbReference type="Proteomes" id="UP000000305"/>
    </source>
</evidence>
<evidence type="ECO:0000256" key="1">
    <source>
        <dbReference type="SAM" id="MobiDB-lite"/>
    </source>
</evidence>
<dbReference type="InParanoid" id="E9I1M1"/>
<feature type="region of interest" description="Disordered" evidence="1">
    <location>
        <begin position="1"/>
        <end position="34"/>
    </location>
</feature>
<keyword evidence="3" id="KW-1185">Reference proteome</keyword>
<reference evidence="2 3" key="1">
    <citation type="journal article" date="2011" name="Science">
        <title>The ecoresponsive genome of Daphnia pulex.</title>
        <authorList>
            <person name="Colbourne J.K."/>
            <person name="Pfrender M.E."/>
            <person name="Gilbert D."/>
            <person name="Thomas W.K."/>
            <person name="Tucker A."/>
            <person name="Oakley T.H."/>
            <person name="Tokishita S."/>
            <person name="Aerts A."/>
            <person name="Arnold G.J."/>
            <person name="Basu M.K."/>
            <person name="Bauer D.J."/>
            <person name="Caceres C.E."/>
            <person name="Carmel L."/>
            <person name="Casola C."/>
            <person name="Choi J.H."/>
            <person name="Detter J.C."/>
            <person name="Dong Q."/>
            <person name="Dusheyko S."/>
            <person name="Eads B.D."/>
            <person name="Frohlich T."/>
            <person name="Geiler-Samerotte K.A."/>
            <person name="Gerlach D."/>
            <person name="Hatcher P."/>
            <person name="Jogdeo S."/>
            <person name="Krijgsveld J."/>
            <person name="Kriventseva E.V."/>
            <person name="Kultz D."/>
            <person name="Laforsch C."/>
            <person name="Lindquist E."/>
            <person name="Lopez J."/>
            <person name="Manak J.R."/>
            <person name="Muller J."/>
            <person name="Pangilinan J."/>
            <person name="Patwardhan R.P."/>
            <person name="Pitluck S."/>
            <person name="Pritham E.J."/>
            <person name="Rechtsteiner A."/>
            <person name="Rho M."/>
            <person name="Rogozin I.B."/>
            <person name="Sakarya O."/>
            <person name="Salamov A."/>
            <person name="Schaack S."/>
            <person name="Shapiro H."/>
            <person name="Shiga Y."/>
            <person name="Skalitzky C."/>
            <person name="Smith Z."/>
            <person name="Souvorov A."/>
            <person name="Sung W."/>
            <person name="Tang Z."/>
            <person name="Tsuchiya D."/>
            <person name="Tu H."/>
            <person name="Vos H."/>
            <person name="Wang M."/>
            <person name="Wolf Y.I."/>
            <person name="Yamagata H."/>
            <person name="Yamada T."/>
            <person name="Ye Y."/>
            <person name="Shaw J.R."/>
            <person name="Andrews J."/>
            <person name="Crease T.J."/>
            <person name="Tang H."/>
            <person name="Lucas S.M."/>
            <person name="Robertson H.M."/>
            <person name="Bork P."/>
            <person name="Koonin E.V."/>
            <person name="Zdobnov E.M."/>
            <person name="Grigoriev I.V."/>
            <person name="Lynch M."/>
            <person name="Boore J.L."/>
        </authorList>
    </citation>
    <scope>NUCLEOTIDE SEQUENCE [LARGE SCALE GENOMIC DNA]</scope>
</reference>
<sequence length="182" mass="20345">MMTMMTYASGETNDRDSGFVGNGEPMANRPAVRESSKIGARRRLSRTWSSSTLVWCWSTKWTIGIGVAAVSRRVHSGMSVSVSDLCDSPLMDVSPAKWNDWRLTSLSRKLRYVDESDLLTVTLSSSSFDLFGRPACFFSRCLEPLNTSMTTGTRGKTKRAAKKRARNPHTTNIQLQRIANRD</sequence>
<name>E9I1M1_DAPPU</name>
<accession>E9I1M1</accession>
<proteinExistence type="predicted"/>
<dbReference type="EMBL" id="GL733823">
    <property type="protein sequence ID" value="EFX62109.1"/>
    <property type="molecule type" value="Genomic_DNA"/>
</dbReference>
<dbReference type="AlphaFoldDB" id="E9I1M1"/>
<organism evidence="2 3">
    <name type="scientific">Daphnia pulex</name>
    <name type="common">Water flea</name>
    <dbReference type="NCBI Taxonomy" id="6669"/>
    <lineage>
        <taxon>Eukaryota</taxon>
        <taxon>Metazoa</taxon>
        <taxon>Ecdysozoa</taxon>
        <taxon>Arthropoda</taxon>
        <taxon>Crustacea</taxon>
        <taxon>Branchiopoda</taxon>
        <taxon>Diplostraca</taxon>
        <taxon>Cladocera</taxon>
        <taxon>Anomopoda</taxon>
        <taxon>Daphniidae</taxon>
        <taxon>Daphnia</taxon>
    </lineage>
</organism>
<protein>
    <submittedName>
        <fullName evidence="2">Uncharacterized protein</fullName>
    </submittedName>
</protein>
<dbReference type="KEGG" id="dpx:DAPPUDRAFT_120516"/>
<evidence type="ECO:0000313" key="2">
    <source>
        <dbReference type="EMBL" id="EFX62109.1"/>
    </source>
</evidence>
<gene>
    <name evidence="2" type="ORF">DAPPUDRAFT_120516</name>
</gene>
<dbReference type="HOGENOM" id="CLU_1483438_0_0_1"/>
<dbReference type="Proteomes" id="UP000000305">
    <property type="component" value="Unassembled WGS sequence"/>
</dbReference>